<keyword evidence="3" id="KW-1185">Reference proteome</keyword>
<accession>A0A9Q9B0R1</accession>
<gene>
    <name evidence="2" type="ORF">Slin15195_G086660</name>
</gene>
<feature type="region of interest" description="Disordered" evidence="1">
    <location>
        <begin position="50"/>
        <end position="125"/>
    </location>
</feature>
<protein>
    <submittedName>
        <fullName evidence="2">Uncharacterized protein</fullName>
    </submittedName>
</protein>
<dbReference type="Proteomes" id="UP001056384">
    <property type="component" value="Chromosome 7"/>
</dbReference>
<sequence>MYLQPSRPSSLFSNVTFDREVQHQNVSASGIKVMVRIIPHKTAAAKVLDTSRREGEGEVRLSVSSTASSHRGEAISASSSSKKAVQDHAHQDPITSRVLPTAASARPSVTSTQRAKQRQGHIATSKRQDLTTLKSTNLKITERDEELLGHEDGLFCANDIRVDGEEDLDAQASLGPGSELLELNEDNAELDEVFGLISALMPKAE</sequence>
<reference evidence="2" key="1">
    <citation type="submission" date="2022-06" db="EMBL/GenBank/DDBJ databases">
        <title>Complete genome sequences of two strains of the flax pathogen Septoria linicola.</title>
        <authorList>
            <person name="Lapalu N."/>
            <person name="Simon A."/>
            <person name="Demenou B."/>
            <person name="Paumier D."/>
            <person name="Guillot M.-P."/>
            <person name="Gout L."/>
            <person name="Valade R."/>
        </authorList>
    </citation>
    <scope>NUCLEOTIDE SEQUENCE</scope>
    <source>
        <strain evidence="2">SE15195</strain>
    </source>
</reference>
<evidence type="ECO:0000313" key="2">
    <source>
        <dbReference type="EMBL" id="USW55347.1"/>
    </source>
</evidence>
<feature type="compositionally biased region" description="Basic and acidic residues" evidence="1">
    <location>
        <begin position="50"/>
        <end position="59"/>
    </location>
</feature>
<dbReference type="AlphaFoldDB" id="A0A9Q9B0R1"/>
<evidence type="ECO:0000256" key="1">
    <source>
        <dbReference type="SAM" id="MobiDB-lite"/>
    </source>
</evidence>
<evidence type="ECO:0000313" key="3">
    <source>
        <dbReference type="Proteomes" id="UP001056384"/>
    </source>
</evidence>
<organism evidence="2 3">
    <name type="scientific">Septoria linicola</name>
    <dbReference type="NCBI Taxonomy" id="215465"/>
    <lineage>
        <taxon>Eukaryota</taxon>
        <taxon>Fungi</taxon>
        <taxon>Dikarya</taxon>
        <taxon>Ascomycota</taxon>
        <taxon>Pezizomycotina</taxon>
        <taxon>Dothideomycetes</taxon>
        <taxon>Dothideomycetidae</taxon>
        <taxon>Mycosphaerellales</taxon>
        <taxon>Mycosphaerellaceae</taxon>
        <taxon>Septoria</taxon>
    </lineage>
</organism>
<dbReference type="EMBL" id="CP099424">
    <property type="protein sequence ID" value="USW55347.1"/>
    <property type="molecule type" value="Genomic_DNA"/>
</dbReference>
<proteinExistence type="predicted"/>
<name>A0A9Q9B0R1_9PEZI</name>